<keyword evidence="2" id="KW-1185">Reference proteome</keyword>
<name>A0ABQ0LXR2_MYCCL</name>
<gene>
    <name evidence="1" type="ORF">MCHLO_11561</name>
</gene>
<accession>A0ABQ0LXR2</accession>
<evidence type="ECO:0000313" key="1">
    <source>
        <dbReference type="EMBL" id="GAT54731.1"/>
    </source>
</evidence>
<sequence length="101" mass="10972">MALRTPFPDTHPSPEQPVCEEEAAEAVLVLDALEVVVEDVESLNRTLETLGMTPPPPTALRTSFPETHSSPVHAAELGTALELEDTEVEELEVEVVDEEVV</sequence>
<dbReference type="Proteomes" id="UP000815677">
    <property type="component" value="Unassembled WGS sequence"/>
</dbReference>
<proteinExistence type="predicted"/>
<dbReference type="EMBL" id="DF848752">
    <property type="protein sequence ID" value="GAT54731.1"/>
    <property type="molecule type" value="Genomic_DNA"/>
</dbReference>
<organism evidence="1 2">
    <name type="scientific">Mycena chlorophos</name>
    <name type="common">Agaric fungus</name>
    <name type="synonym">Agaricus chlorophos</name>
    <dbReference type="NCBI Taxonomy" id="658473"/>
    <lineage>
        <taxon>Eukaryota</taxon>
        <taxon>Fungi</taxon>
        <taxon>Dikarya</taxon>
        <taxon>Basidiomycota</taxon>
        <taxon>Agaricomycotina</taxon>
        <taxon>Agaricomycetes</taxon>
        <taxon>Agaricomycetidae</taxon>
        <taxon>Agaricales</taxon>
        <taxon>Marasmiineae</taxon>
        <taxon>Mycenaceae</taxon>
        <taxon>Mycena</taxon>
    </lineage>
</organism>
<protein>
    <submittedName>
        <fullName evidence="1">Uncharacterized protein</fullName>
    </submittedName>
</protein>
<reference evidence="1" key="1">
    <citation type="submission" date="2014-09" db="EMBL/GenBank/DDBJ databases">
        <title>Genome sequence of the luminous mushroom Mycena chlorophos for searching fungal bioluminescence genes.</title>
        <authorList>
            <person name="Tanaka Y."/>
            <person name="Kasuga D."/>
            <person name="Oba Y."/>
            <person name="Hase S."/>
            <person name="Sato K."/>
            <person name="Oba Y."/>
            <person name="Sakakibara Y."/>
        </authorList>
    </citation>
    <scope>NUCLEOTIDE SEQUENCE</scope>
</reference>
<evidence type="ECO:0000313" key="2">
    <source>
        <dbReference type="Proteomes" id="UP000815677"/>
    </source>
</evidence>